<gene>
    <name evidence="3" type="ORF">F2P81_023449</name>
    <name evidence="2" type="ORF">SMAX5B_011089</name>
</gene>
<sequence length="135" mass="14864">MAEETDVTFCYGEIAHEKNIIQEQSKIAWQVRMLTGDPLSSQQSFFSFCTAPMGVFLCTSLAMEFDGSSQQLDVVCRFAFYFEKPKAEVAFSLLAPAPLCRREGASVSPGEAVQPQLVSGHDRSEDGARPQSVMD</sequence>
<dbReference type="AlphaFoldDB" id="A0A2U9D4K9"/>
<feature type="region of interest" description="Disordered" evidence="1">
    <location>
        <begin position="105"/>
        <end position="135"/>
    </location>
</feature>
<evidence type="ECO:0000256" key="1">
    <source>
        <dbReference type="SAM" id="MobiDB-lite"/>
    </source>
</evidence>
<organism evidence="2 4">
    <name type="scientific">Scophthalmus maximus</name>
    <name type="common">Turbot</name>
    <name type="synonym">Psetta maxima</name>
    <dbReference type="NCBI Taxonomy" id="52904"/>
    <lineage>
        <taxon>Eukaryota</taxon>
        <taxon>Metazoa</taxon>
        <taxon>Chordata</taxon>
        <taxon>Craniata</taxon>
        <taxon>Vertebrata</taxon>
        <taxon>Euteleostomi</taxon>
        <taxon>Actinopterygii</taxon>
        <taxon>Neopterygii</taxon>
        <taxon>Teleostei</taxon>
        <taxon>Neoteleostei</taxon>
        <taxon>Acanthomorphata</taxon>
        <taxon>Carangaria</taxon>
        <taxon>Pleuronectiformes</taxon>
        <taxon>Pleuronectoidei</taxon>
        <taxon>Scophthalmidae</taxon>
        <taxon>Scophthalmus</taxon>
    </lineage>
</organism>
<dbReference type="EMBL" id="CP026264">
    <property type="protein sequence ID" value="AWP21902.1"/>
    <property type="molecule type" value="Genomic_DNA"/>
</dbReference>
<proteinExistence type="predicted"/>
<protein>
    <submittedName>
        <fullName evidence="2">Uncharacterized protein</fullName>
    </submittedName>
</protein>
<name>A0A2U9D4K9_SCOMX</name>
<dbReference type="Proteomes" id="UP000438429">
    <property type="component" value="Unassembled WGS sequence"/>
</dbReference>
<dbReference type="Proteomes" id="UP000246464">
    <property type="component" value="Chromosome 22"/>
</dbReference>
<reference evidence="3 5" key="2">
    <citation type="submission" date="2019-06" db="EMBL/GenBank/DDBJ databases">
        <title>Draft genomes of female and male turbot (Scophthalmus maximus).</title>
        <authorList>
            <person name="Xu H."/>
            <person name="Xu X.-W."/>
            <person name="Shao C."/>
            <person name="Chen S."/>
        </authorList>
    </citation>
    <scope>NUCLEOTIDE SEQUENCE [LARGE SCALE GENOMIC DNA]</scope>
    <source>
        <strain evidence="3">Ysfricsl-2016a</strain>
        <tissue evidence="3">Blood</tissue>
    </source>
</reference>
<evidence type="ECO:0000313" key="3">
    <source>
        <dbReference type="EMBL" id="KAF0024647.1"/>
    </source>
</evidence>
<dbReference type="EMBL" id="VEVO01000021">
    <property type="protein sequence ID" value="KAF0024647.1"/>
    <property type="molecule type" value="Genomic_DNA"/>
</dbReference>
<evidence type="ECO:0000313" key="4">
    <source>
        <dbReference type="Proteomes" id="UP000246464"/>
    </source>
</evidence>
<keyword evidence="4" id="KW-1185">Reference proteome</keyword>
<accession>A0A2U9D4K9</accession>
<evidence type="ECO:0000313" key="5">
    <source>
        <dbReference type="Proteomes" id="UP000438429"/>
    </source>
</evidence>
<reference evidence="2 4" key="1">
    <citation type="submission" date="2017-12" db="EMBL/GenBank/DDBJ databases">
        <title>Integrating genomic resources of turbot (Scophthalmus maximus) in depth evaluation of genetic and physical mapping variation across individuals.</title>
        <authorList>
            <person name="Martinez P."/>
        </authorList>
    </citation>
    <scope>NUCLEOTIDE SEQUENCE [LARGE SCALE GENOMIC DNA]</scope>
</reference>
<evidence type="ECO:0000313" key="2">
    <source>
        <dbReference type="EMBL" id="AWP21902.1"/>
    </source>
</evidence>